<dbReference type="InterPro" id="IPR001763">
    <property type="entry name" value="Rhodanese-like_dom"/>
</dbReference>
<dbReference type="PROSITE" id="PS50206">
    <property type="entry name" value="RHODANESE_3"/>
    <property type="match status" value="1"/>
</dbReference>
<organism evidence="2">
    <name type="scientific">Dechloromonas aromatica (strain RCB)</name>
    <dbReference type="NCBI Taxonomy" id="159087"/>
    <lineage>
        <taxon>Bacteria</taxon>
        <taxon>Pseudomonadati</taxon>
        <taxon>Pseudomonadota</taxon>
        <taxon>Betaproteobacteria</taxon>
        <taxon>Rhodocyclales</taxon>
        <taxon>Azonexaceae</taxon>
        <taxon>Dechloromonas</taxon>
    </lineage>
</organism>
<protein>
    <submittedName>
        <fullName evidence="2">Thiosulfate sulfurtransferase</fullName>
        <ecNumber evidence="2">2.8.1.1</ecNumber>
    </submittedName>
</protein>
<dbReference type="SUPFAM" id="SSF52821">
    <property type="entry name" value="Rhodanese/Cell cycle control phosphatase"/>
    <property type="match status" value="1"/>
</dbReference>
<reference evidence="2" key="1">
    <citation type="submission" date="2005-08" db="EMBL/GenBank/DDBJ databases">
        <title>Complete sequence of Dechloromonas aromatica RCB.</title>
        <authorList>
            <person name="Salinero K.K."/>
            <person name="Copeland A."/>
            <person name="Lucas S."/>
            <person name="Lapidus A."/>
            <person name="Barry K."/>
            <person name="Detter J.C."/>
            <person name="Glavina T."/>
            <person name="Hammon N."/>
            <person name="Israni S."/>
            <person name="Pitluck S."/>
            <person name="Di Bartolo G."/>
            <person name="Trong S."/>
            <person name="Schmutz J."/>
            <person name="Larimer F."/>
            <person name="Land M."/>
            <person name="Ivanova N."/>
            <person name="Richardson P."/>
        </authorList>
    </citation>
    <scope>NUCLEOTIDE SEQUENCE</scope>
    <source>
        <strain evidence="2">RCB</strain>
    </source>
</reference>
<accession>Q47K24</accession>
<evidence type="ECO:0000313" key="2">
    <source>
        <dbReference type="EMBL" id="AAZ44807.1"/>
    </source>
</evidence>
<dbReference type="SMART" id="SM00450">
    <property type="entry name" value="RHOD"/>
    <property type="match status" value="1"/>
</dbReference>
<dbReference type="HOGENOM" id="CLU_089574_10_1_4"/>
<dbReference type="STRING" id="159087.Daro_0048"/>
<proteinExistence type="predicted"/>
<dbReference type="InterPro" id="IPR036873">
    <property type="entry name" value="Rhodanese-like_dom_sf"/>
</dbReference>
<sequence length="132" mass="14820">MPMQHLDPLAAHAFLQHQPLAVLVDCRTEIEHMYVGHPAGAEHVAWQEGPDWEIDPKFADKVKRLVRGDLSRPLLLICRSGRRSVDAGLALEAAGFTNVINVLEGFEGPLDEDYHRGKLGGWRCRGLPWYQS</sequence>
<evidence type="ECO:0000259" key="1">
    <source>
        <dbReference type="PROSITE" id="PS50206"/>
    </source>
</evidence>
<dbReference type="GO" id="GO:0004792">
    <property type="term" value="F:thiosulfate-cyanide sulfurtransferase activity"/>
    <property type="evidence" value="ECO:0007669"/>
    <property type="project" value="UniProtKB-EC"/>
</dbReference>
<dbReference type="Pfam" id="PF00581">
    <property type="entry name" value="Rhodanese"/>
    <property type="match status" value="1"/>
</dbReference>
<dbReference type="EC" id="2.8.1.1" evidence="2"/>
<feature type="domain" description="Rhodanese" evidence="1">
    <location>
        <begin position="17"/>
        <end position="118"/>
    </location>
</feature>
<dbReference type="PANTHER" id="PTHR45431">
    <property type="entry name" value="RHODANESE-LIKE DOMAIN-CONTAINING PROTEIN 15, CHLOROPLASTIC"/>
    <property type="match status" value="1"/>
</dbReference>
<dbReference type="Gene3D" id="3.40.250.10">
    <property type="entry name" value="Rhodanese-like domain"/>
    <property type="match status" value="1"/>
</dbReference>
<dbReference type="KEGG" id="dar:Daro_0048"/>
<dbReference type="EMBL" id="CP000089">
    <property type="protein sequence ID" value="AAZ44807.1"/>
    <property type="molecule type" value="Genomic_DNA"/>
</dbReference>
<gene>
    <name evidence="2" type="ordered locus">Daro_0048</name>
</gene>
<keyword evidence="2" id="KW-0808">Transferase</keyword>
<dbReference type="CDD" id="cd01522">
    <property type="entry name" value="RHOD_1"/>
    <property type="match status" value="1"/>
</dbReference>
<name>Q47K24_DECAR</name>
<dbReference type="eggNOG" id="COG0607">
    <property type="taxonomic scope" value="Bacteria"/>
</dbReference>
<dbReference type="InterPro" id="IPR052367">
    <property type="entry name" value="Thiosulfate_ST/Rhodanese-like"/>
</dbReference>
<dbReference type="PANTHER" id="PTHR45431:SF3">
    <property type="entry name" value="RHODANESE-LIKE DOMAIN-CONTAINING PROTEIN 15, CHLOROPLASTIC"/>
    <property type="match status" value="1"/>
</dbReference>
<dbReference type="AlphaFoldDB" id="Q47K24"/>